<evidence type="ECO:0000256" key="8">
    <source>
        <dbReference type="ARBA" id="ARBA00022490"/>
    </source>
</evidence>
<dbReference type="InterPro" id="IPR016166">
    <property type="entry name" value="FAD-bd_PCMH"/>
</dbReference>
<comment type="function">
    <text evidence="2 20">Cell wall formation.</text>
</comment>
<evidence type="ECO:0000256" key="12">
    <source>
        <dbReference type="ARBA" id="ARBA00022857"/>
    </source>
</evidence>
<name>A0A1B2LYH7_9GAMM</name>
<dbReference type="PANTHER" id="PTHR21071">
    <property type="entry name" value="UDP-N-ACETYLENOLPYRUVOYLGLUCOSAMINE REDUCTASE"/>
    <property type="match status" value="1"/>
</dbReference>
<dbReference type="InterPro" id="IPR036635">
    <property type="entry name" value="MurB_C_sf"/>
</dbReference>
<keyword evidence="13 20" id="KW-0133">Cell shape</keyword>
<dbReference type="Pfam" id="PF01565">
    <property type="entry name" value="FAD_binding_4"/>
    <property type="match status" value="1"/>
</dbReference>
<keyword evidence="12 20" id="KW-0521">NADP</keyword>
<dbReference type="KEGG" id="ala:BFG52_06350"/>
<proteinExistence type="inferred from homology"/>
<sequence length="347" mass="38639">MKISQNVALKTFNTLSLDAVAAYYLALTEAEQIPAALAFAAAEQLQVMVLSGGSNVLLPAHLNALVIHMNNLGIRCLEGDDTTQRIRVAAGENWHQWVLWSTAHGYYGLQNLALIPGRVGACPVQNIGAYGVEVAEFIDEVEVYDRQQHCFCTLSAAACQFAYRDSIFKHQAGRYIIHAVIFKLLKQPQLKLQYADLKQAMGDQLSPENLQQQVIAIRQRKLPDPAVYANVGSFFKNPVLSATQFEQIIAQHPNIPHYPQANEQYKIAAGWLIEQAGWKGKRLGAVGMFDRQALVLVNYAATQLEAVQQTYRCVQQDVFEKFAIHLEPEPVLFAVDGTVQPHVDRDL</sequence>
<keyword evidence="16 20" id="KW-0131">Cell cycle</keyword>
<comment type="pathway">
    <text evidence="4 20">Cell wall biogenesis; peptidoglycan biosynthesis.</text>
</comment>
<dbReference type="OrthoDB" id="9804753at2"/>
<evidence type="ECO:0000256" key="16">
    <source>
        <dbReference type="ARBA" id="ARBA00023306"/>
    </source>
</evidence>
<keyword evidence="15 20" id="KW-0560">Oxidoreductase</keyword>
<keyword evidence="11 20" id="KW-0274">FAD</keyword>
<evidence type="ECO:0000256" key="11">
    <source>
        <dbReference type="ARBA" id="ARBA00022827"/>
    </source>
</evidence>
<dbReference type="GO" id="GO:0051301">
    <property type="term" value="P:cell division"/>
    <property type="evidence" value="ECO:0007669"/>
    <property type="project" value="UniProtKB-KW"/>
</dbReference>
<evidence type="ECO:0000259" key="21">
    <source>
        <dbReference type="PROSITE" id="PS51387"/>
    </source>
</evidence>
<evidence type="ECO:0000256" key="6">
    <source>
        <dbReference type="ARBA" id="ARBA00012518"/>
    </source>
</evidence>
<evidence type="ECO:0000256" key="18">
    <source>
        <dbReference type="ARBA" id="ARBA00031026"/>
    </source>
</evidence>
<dbReference type="GO" id="GO:0008762">
    <property type="term" value="F:UDP-N-acetylmuramate dehydrogenase activity"/>
    <property type="evidence" value="ECO:0007669"/>
    <property type="project" value="UniProtKB-UniRule"/>
</dbReference>
<dbReference type="Gene3D" id="3.30.43.10">
    <property type="entry name" value="Uridine Diphospho-n-acetylenolpyruvylglucosamine Reductase, domain 2"/>
    <property type="match status" value="1"/>
</dbReference>
<keyword evidence="23" id="KW-1185">Reference proteome</keyword>
<comment type="cofactor">
    <cofactor evidence="1 20">
        <name>FAD</name>
        <dbReference type="ChEBI" id="CHEBI:57692"/>
    </cofactor>
</comment>
<dbReference type="InterPro" id="IPR016167">
    <property type="entry name" value="FAD-bd_PCMH_sub1"/>
</dbReference>
<dbReference type="UniPathway" id="UPA00219"/>
<dbReference type="InterPro" id="IPR011601">
    <property type="entry name" value="MurB_C"/>
</dbReference>
<evidence type="ECO:0000256" key="1">
    <source>
        <dbReference type="ARBA" id="ARBA00001974"/>
    </source>
</evidence>
<feature type="active site" description="Proton donor" evidence="20">
    <location>
        <position position="233"/>
    </location>
</feature>
<evidence type="ECO:0000256" key="17">
    <source>
        <dbReference type="ARBA" id="ARBA00023316"/>
    </source>
</evidence>
<gene>
    <name evidence="20" type="primary">murB</name>
    <name evidence="22" type="ORF">BFG52_06350</name>
</gene>
<evidence type="ECO:0000256" key="4">
    <source>
        <dbReference type="ARBA" id="ARBA00004752"/>
    </source>
</evidence>
<dbReference type="Gene3D" id="3.90.78.10">
    <property type="entry name" value="UDP-N-acetylenolpyruvoylglucosamine reductase, C-terminal domain"/>
    <property type="match status" value="1"/>
</dbReference>
<evidence type="ECO:0000256" key="20">
    <source>
        <dbReference type="HAMAP-Rule" id="MF_00037"/>
    </source>
</evidence>
<comment type="similarity">
    <text evidence="5 20">Belongs to the MurB family.</text>
</comment>
<evidence type="ECO:0000256" key="3">
    <source>
        <dbReference type="ARBA" id="ARBA00004496"/>
    </source>
</evidence>
<accession>A0A1B2LYH7</accession>
<feature type="active site" evidence="20">
    <location>
        <position position="164"/>
    </location>
</feature>
<dbReference type="InterPro" id="IPR036318">
    <property type="entry name" value="FAD-bd_PCMH-like_sf"/>
</dbReference>
<dbReference type="SUPFAM" id="SSF56194">
    <property type="entry name" value="Uridine diphospho-N-Acetylenolpyruvylglucosamine reductase, MurB, C-terminal domain"/>
    <property type="match status" value="1"/>
</dbReference>
<dbReference type="InterPro" id="IPR003170">
    <property type="entry name" value="MurB"/>
</dbReference>
<evidence type="ECO:0000256" key="15">
    <source>
        <dbReference type="ARBA" id="ARBA00023002"/>
    </source>
</evidence>
<dbReference type="AlphaFoldDB" id="A0A1B2LYH7"/>
<keyword evidence="8 20" id="KW-0963">Cytoplasm</keyword>
<dbReference type="EMBL" id="CP016895">
    <property type="protein sequence ID" value="AOA58008.1"/>
    <property type="molecule type" value="Genomic_DNA"/>
</dbReference>
<dbReference type="PANTHER" id="PTHR21071:SF4">
    <property type="entry name" value="UDP-N-ACETYLENOLPYRUVOYLGLUCOSAMINE REDUCTASE"/>
    <property type="match status" value="1"/>
</dbReference>
<dbReference type="GO" id="GO:0071555">
    <property type="term" value="P:cell wall organization"/>
    <property type="evidence" value="ECO:0007669"/>
    <property type="project" value="UniProtKB-KW"/>
</dbReference>
<evidence type="ECO:0000256" key="10">
    <source>
        <dbReference type="ARBA" id="ARBA00022630"/>
    </source>
</evidence>
<evidence type="ECO:0000256" key="14">
    <source>
        <dbReference type="ARBA" id="ARBA00022984"/>
    </source>
</evidence>
<feature type="active site" evidence="20">
    <location>
        <position position="329"/>
    </location>
</feature>
<comment type="subcellular location">
    <subcellularLocation>
        <location evidence="3 20">Cytoplasm</location>
    </subcellularLocation>
</comment>
<dbReference type="PROSITE" id="PS51387">
    <property type="entry name" value="FAD_PCMH"/>
    <property type="match status" value="1"/>
</dbReference>
<dbReference type="InterPro" id="IPR006094">
    <property type="entry name" value="Oxid_FAD_bind_N"/>
</dbReference>
<evidence type="ECO:0000256" key="9">
    <source>
        <dbReference type="ARBA" id="ARBA00022618"/>
    </source>
</evidence>
<dbReference type="InterPro" id="IPR016169">
    <property type="entry name" value="FAD-bd_PCMH_sub2"/>
</dbReference>
<dbReference type="GO" id="GO:0008360">
    <property type="term" value="P:regulation of cell shape"/>
    <property type="evidence" value="ECO:0007669"/>
    <property type="project" value="UniProtKB-KW"/>
</dbReference>
<evidence type="ECO:0000256" key="7">
    <source>
        <dbReference type="ARBA" id="ARBA00015188"/>
    </source>
</evidence>
<keyword evidence="14 20" id="KW-0573">Peptidoglycan synthesis</keyword>
<keyword evidence="9 20" id="KW-0132">Cell division</keyword>
<dbReference type="RefSeq" id="WP_067553711.1">
    <property type="nucleotide sequence ID" value="NZ_CP016895.1"/>
</dbReference>
<dbReference type="Pfam" id="PF02873">
    <property type="entry name" value="MurB_C"/>
    <property type="match status" value="1"/>
</dbReference>
<keyword evidence="17 20" id="KW-0961">Cell wall biogenesis/degradation</keyword>
<evidence type="ECO:0000313" key="22">
    <source>
        <dbReference type="EMBL" id="AOA58008.1"/>
    </source>
</evidence>
<dbReference type="GO" id="GO:0005829">
    <property type="term" value="C:cytosol"/>
    <property type="evidence" value="ECO:0007669"/>
    <property type="project" value="TreeGrafter"/>
</dbReference>
<reference evidence="22 23" key="1">
    <citation type="submission" date="2016-08" db="EMBL/GenBank/DDBJ databases">
        <authorList>
            <person name="Seilhamer J.J."/>
        </authorList>
    </citation>
    <scope>NUCLEOTIDE SEQUENCE [LARGE SCALE GENOMIC DNA]</scope>
    <source>
        <strain evidence="22 23">BRTC-1</strain>
    </source>
</reference>
<protein>
    <recommendedName>
        <fullName evidence="7 20">UDP-N-acetylenolpyruvoylglucosamine reductase</fullName>
        <ecNumber evidence="6 20">1.3.1.98</ecNumber>
    </recommendedName>
    <alternativeName>
        <fullName evidence="18 20">UDP-N-acetylmuramate dehydrogenase</fullName>
    </alternativeName>
</protein>
<organism evidence="22 23">
    <name type="scientific">Acinetobacter larvae</name>
    <dbReference type="NCBI Taxonomy" id="1789224"/>
    <lineage>
        <taxon>Bacteria</taxon>
        <taxon>Pseudomonadati</taxon>
        <taxon>Pseudomonadota</taxon>
        <taxon>Gammaproteobacteria</taxon>
        <taxon>Moraxellales</taxon>
        <taxon>Moraxellaceae</taxon>
        <taxon>Acinetobacter</taxon>
    </lineage>
</organism>
<dbReference type="SUPFAM" id="SSF56176">
    <property type="entry name" value="FAD-binding/transporter-associated domain-like"/>
    <property type="match status" value="1"/>
</dbReference>
<dbReference type="GO" id="GO:0071949">
    <property type="term" value="F:FAD binding"/>
    <property type="evidence" value="ECO:0007669"/>
    <property type="project" value="InterPro"/>
</dbReference>
<keyword evidence="10 20" id="KW-0285">Flavoprotein</keyword>
<evidence type="ECO:0000256" key="19">
    <source>
        <dbReference type="ARBA" id="ARBA00048914"/>
    </source>
</evidence>
<evidence type="ECO:0000256" key="5">
    <source>
        <dbReference type="ARBA" id="ARBA00010485"/>
    </source>
</evidence>
<dbReference type="Proteomes" id="UP000093391">
    <property type="component" value="Chromosome"/>
</dbReference>
<comment type="catalytic activity">
    <reaction evidence="19 20">
        <text>UDP-N-acetyl-alpha-D-muramate + NADP(+) = UDP-N-acetyl-3-O-(1-carboxyvinyl)-alpha-D-glucosamine + NADPH + H(+)</text>
        <dbReference type="Rhea" id="RHEA:12248"/>
        <dbReference type="ChEBI" id="CHEBI:15378"/>
        <dbReference type="ChEBI" id="CHEBI:57783"/>
        <dbReference type="ChEBI" id="CHEBI:58349"/>
        <dbReference type="ChEBI" id="CHEBI:68483"/>
        <dbReference type="ChEBI" id="CHEBI:70757"/>
        <dbReference type="EC" id="1.3.1.98"/>
    </reaction>
</comment>
<dbReference type="EC" id="1.3.1.98" evidence="6 20"/>
<dbReference type="STRING" id="1789224.BFG52_06350"/>
<dbReference type="GO" id="GO:0009252">
    <property type="term" value="P:peptidoglycan biosynthetic process"/>
    <property type="evidence" value="ECO:0007669"/>
    <property type="project" value="UniProtKB-UniRule"/>
</dbReference>
<evidence type="ECO:0000256" key="2">
    <source>
        <dbReference type="ARBA" id="ARBA00003921"/>
    </source>
</evidence>
<dbReference type="NCBIfam" id="NF000755">
    <property type="entry name" value="PRK00046.1"/>
    <property type="match status" value="1"/>
</dbReference>
<feature type="domain" description="FAD-binding PCMH-type" evidence="21">
    <location>
        <begin position="17"/>
        <end position="187"/>
    </location>
</feature>
<dbReference type="HAMAP" id="MF_00037">
    <property type="entry name" value="MurB"/>
    <property type="match status" value="1"/>
</dbReference>
<evidence type="ECO:0000256" key="13">
    <source>
        <dbReference type="ARBA" id="ARBA00022960"/>
    </source>
</evidence>
<evidence type="ECO:0000313" key="23">
    <source>
        <dbReference type="Proteomes" id="UP000093391"/>
    </source>
</evidence>
<dbReference type="NCBIfam" id="TIGR00179">
    <property type="entry name" value="murB"/>
    <property type="match status" value="1"/>
</dbReference>
<dbReference type="NCBIfam" id="NF010478">
    <property type="entry name" value="PRK13903.1"/>
    <property type="match status" value="1"/>
</dbReference>
<dbReference type="Gene3D" id="3.30.465.10">
    <property type="match status" value="1"/>
</dbReference>